<accession>A0A3P7REU8</accession>
<organism evidence="2 3">
    <name type="scientific">Dibothriocephalus latus</name>
    <name type="common">Fish tapeworm</name>
    <name type="synonym">Diphyllobothrium latum</name>
    <dbReference type="NCBI Taxonomy" id="60516"/>
    <lineage>
        <taxon>Eukaryota</taxon>
        <taxon>Metazoa</taxon>
        <taxon>Spiralia</taxon>
        <taxon>Lophotrochozoa</taxon>
        <taxon>Platyhelminthes</taxon>
        <taxon>Cestoda</taxon>
        <taxon>Eucestoda</taxon>
        <taxon>Diphyllobothriidea</taxon>
        <taxon>Diphyllobothriidae</taxon>
        <taxon>Dibothriocephalus</taxon>
    </lineage>
</organism>
<dbReference type="CDD" id="cd00742">
    <property type="entry name" value="FABP"/>
    <property type="match status" value="1"/>
</dbReference>
<name>A0A3P7REU8_DIBLA</name>
<dbReference type="GO" id="GO:0008289">
    <property type="term" value="F:lipid binding"/>
    <property type="evidence" value="ECO:0007669"/>
    <property type="project" value="UniProtKB-KW"/>
</dbReference>
<dbReference type="PANTHER" id="PTHR11955">
    <property type="entry name" value="FATTY ACID BINDING PROTEIN"/>
    <property type="match status" value="1"/>
</dbReference>
<evidence type="ECO:0000313" key="3">
    <source>
        <dbReference type="Proteomes" id="UP000281553"/>
    </source>
</evidence>
<gene>
    <name evidence="2" type="ORF">DILT_LOCUS18709</name>
</gene>
<proteinExistence type="inferred from homology"/>
<reference evidence="2 3" key="1">
    <citation type="submission" date="2018-11" db="EMBL/GenBank/DDBJ databases">
        <authorList>
            <consortium name="Pathogen Informatics"/>
        </authorList>
    </citation>
    <scope>NUCLEOTIDE SEQUENCE [LARGE SCALE GENOMIC DNA]</scope>
</reference>
<dbReference type="AlphaFoldDB" id="A0A3P7REU8"/>
<dbReference type="InterPro" id="IPR012674">
    <property type="entry name" value="Calycin"/>
</dbReference>
<dbReference type="InterPro" id="IPR031259">
    <property type="entry name" value="ILBP"/>
</dbReference>
<dbReference type="Proteomes" id="UP000281553">
    <property type="component" value="Unassembled WGS sequence"/>
</dbReference>
<dbReference type="Gene3D" id="2.40.128.20">
    <property type="match status" value="1"/>
</dbReference>
<protein>
    <submittedName>
        <fullName evidence="2">Uncharacterized protein</fullName>
    </submittedName>
</protein>
<dbReference type="OrthoDB" id="412780at2759"/>
<keyword evidence="3" id="KW-1185">Reference proteome</keyword>
<dbReference type="EMBL" id="UYRU01103388">
    <property type="protein sequence ID" value="VDN42022.1"/>
    <property type="molecule type" value="Genomic_DNA"/>
</dbReference>
<evidence type="ECO:0000256" key="1">
    <source>
        <dbReference type="ARBA" id="ARBA00008390"/>
    </source>
</evidence>
<comment type="similarity">
    <text evidence="1">Belongs to the calycin superfamily. Fatty-acid binding protein (FABP) family.</text>
</comment>
<evidence type="ECO:0000313" key="2">
    <source>
        <dbReference type="EMBL" id="VDN42022.1"/>
    </source>
</evidence>
<sequence>MQRLGVNAFTRKAANMVKPRCIITARGDGYRMESVSEFKTTGFDFRLDEPFMEKTPDGRRVKSTITLAGDVLNQVQAGEKTTHIDRIINGDALETVSILLLLADDRSLTSNETHLSYRRGLSRLNPSNCDLQTMVT</sequence>
<dbReference type="SUPFAM" id="SSF50814">
    <property type="entry name" value="Lipocalins"/>
    <property type="match status" value="1"/>
</dbReference>